<protein>
    <submittedName>
        <fullName evidence="2">Uncharacterized protein</fullName>
    </submittedName>
</protein>
<evidence type="ECO:0000313" key="2">
    <source>
        <dbReference type="EMBL" id="PTA66386.1"/>
    </source>
</evidence>
<evidence type="ECO:0000313" key="3">
    <source>
        <dbReference type="Proteomes" id="UP000240317"/>
    </source>
</evidence>
<reference evidence="2 3" key="1">
    <citation type="submission" date="2018-03" db="EMBL/GenBank/DDBJ databases">
        <title>Draft genome of Deinococcus sp. OD32.</title>
        <authorList>
            <person name="Wang X.-P."/>
            <person name="Du Z.-J."/>
        </authorList>
    </citation>
    <scope>NUCLEOTIDE SEQUENCE [LARGE SCALE GENOMIC DNA]</scope>
    <source>
        <strain evidence="2 3">OD32</strain>
    </source>
</reference>
<comment type="caution">
    <text evidence="2">The sequence shown here is derived from an EMBL/GenBank/DDBJ whole genome shotgun (WGS) entry which is preliminary data.</text>
</comment>
<evidence type="ECO:0000256" key="1">
    <source>
        <dbReference type="SAM" id="MobiDB-lite"/>
    </source>
</evidence>
<organism evidence="2 3">
    <name type="scientific">Deinococcus arcticus</name>
    <dbReference type="NCBI Taxonomy" id="2136176"/>
    <lineage>
        <taxon>Bacteria</taxon>
        <taxon>Thermotogati</taxon>
        <taxon>Deinococcota</taxon>
        <taxon>Deinococci</taxon>
        <taxon>Deinococcales</taxon>
        <taxon>Deinococcaceae</taxon>
        <taxon>Deinococcus</taxon>
    </lineage>
</organism>
<gene>
    <name evidence="2" type="ORF">C8263_18280</name>
</gene>
<dbReference type="EMBL" id="PYSV01000036">
    <property type="protein sequence ID" value="PTA66386.1"/>
    <property type="molecule type" value="Genomic_DNA"/>
</dbReference>
<name>A0A2T3W3B4_9DEIO</name>
<keyword evidence="3" id="KW-1185">Reference proteome</keyword>
<dbReference type="Proteomes" id="UP000240317">
    <property type="component" value="Unassembled WGS sequence"/>
</dbReference>
<proteinExistence type="predicted"/>
<dbReference type="CDD" id="cd20745">
    <property type="entry name" value="FIX_RhsA_AHH_HNH-like"/>
    <property type="match status" value="1"/>
</dbReference>
<sequence length="127" mass="12981">MGAKLAGSEMPRTARPVNRQAPTTGVAALQRLPTRPASAADIAAMRKKLDGLNKELALNMTQAAADIAGLVDPTPISDGRSAALSVARGDWLGAGLSLISMIPGLGDAVAKPLKSTKLGAKITKSRL</sequence>
<accession>A0A2T3W3B4</accession>
<feature type="region of interest" description="Disordered" evidence="1">
    <location>
        <begin position="1"/>
        <end position="28"/>
    </location>
</feature>
<dbReference type="AlphaFoldDB" id="A0A2T3W3B4"/>